<feature type="transmembrane region" description="Helical" evidence="2">
    <location>
        <begin position="52"/>
        <end position="72"/>
    </location>
</feature>
<dbReference type="EMBL" id="BONW01000005">
    <property type="protein sequence ID" value="GIG86819.1"/>
    <property type="molecule type" value="Genomic_DNA"/>
</dbReference>
<dbReference type="Proteomes" id="UP000646749">
    <property type="component" value="Unassembled WGS sequence"/>
</dbReference>
<evidence type="ECO:0000313" key="3">
    <source>
        <dbReference type="EMBL" id="GIG86819.1"/>
    </source>
</evidence>
<evidence type="ECO:0008006" key="5">
    <source>
        <dbReference type="Google" id="ProtNLM"/>
    </source>
</evidence>
<feature type="compositionally biased region" description="Low complexity" evidence="1">
    <location>
        <begin position="312"/>
        <end position="322"/>
    </location>
</feature>
<feature type="compositionally biased region" description="Gly residues" evidence="1">
    <location>
        <begin position="244"/>
        <end position="256"/>
    </location>
</feature>
<dbReference type="InterPro" id="IPR021235">
    <property type="entry name" value="DUF2637"/>
</dbReference>
<accession>A0ABQ4DWJ3</accession>
<dbReference type="Pfam" id="PF10935">
    <property type="entry name" value="DUF2637"/>
    <property type="match status" value="1"/>
</dbReference>
<proteinExistence type="predicted"/>
<feature type="region of interest" description="Disordered" evidence="1">
    <location>
        <begin position="178"/>
        <end position="256"/>
    </location>
</feature>
<sequence length="375" mass="38181">MSDTPEIRAVHGLDRFGRKDERSGRLVRWTERQHDEDKERPVPLPQLRRVRWAVRATLTLGVAASVVANILHARDNPISQAIAAWPPLALLLTVELISRVPVHRRSLAFARWAATATIAGIAAWVSYWHMVGVAARYGETGASPYLLPLSVDGLIVVASICLVELGGRISAAQAAQTSAAQPAPAPDPAPGAESTAPAGRPGSVGQAGWPATTGPARQFGPARQPDPSAQLGSGAQAGSAELGGAAGQKGAAGMGGAAGQNGAVGWAAGPMTGPSAVGSSVTASAPTVVPAATGAGGARKTAVGASRKRPAAGRAAKPATGSRPRRPITETAALAAAIQAERPDASDADVAQELGITTARLRAIRREVRDLDLVA</sequence>
<comment type="caution">
    <text evidence="3">The sequence shown here is derived from an EMBL/GenBank/DDBJ whole genome shotgun (WGS) entry which is preliminary data.</text>
</comment>
<organism evidence="3 4">
    <name type="scientific">Plantactinospora endophytica</name>
    <dbReference type="NCBI Taxonomy" id="673535"/>
    <lineage>
        <taxon>Bacteria</taxon>
        <taxon>Bacillati</taxon>
        <taxon>Actinomycetota</taxon>
        <taxon>Actinomycetes</taxon>
        <taxon>Micromonosporales</taxon>
        <taxon>Micromonosporaceae</taxon>
        <taxon>Plantactinospora</taxon>
    </lineage>
</organism>
<name>A0ABQ4DWJ3_9ACTN</name>
<keyword evidence="4" id="KW-1185">Reference proteome</keyword>
<protein>
    <recommendedName>
        <fullName evidence="5">DUF2637 domain-containing protein</fullName>
    </recommendedName>
</protein>
<keyword evidence="2" id="KW-1133">Transmembrane helix</keyword>
<evidence type="ECO:0000256" key="2">
    <source>
        <dbReference type="SAM" id="Phobius"/>
    </source>
</evidence>
<feature type="transmembrane region" description="Helical" evidence="2">
    <location>
        <begin position="109"/>
        <end position="130"/>
    </location>
</feature>
<feature type="compositionally biased region" description="Low complexity" evidence="1">
    <location>
        <begin position="295"/>
        <end position="305"/>
    </location>
</feature>
<evidence type="ECO:0000256" key="1">
    <source>
        <dbReference type="SAM" id="MobiDB-lite"/>
    </source>
</evidence>
<feature type="transmembrane region" description="Helical" evidence="2">
    <location>
        <begin position="142"/>
        <end position="163"/>
    </location>
</feature>
<keyword evidence="2" id="KW-0812">Transmembrane</keyword>
<feature type="compositionally biased region" description="Low complexity" evidence="1">
    <location>
        <begin position="228"/>
        <end position="243"/>
    </location>
</feature>
<keyword evidence="2" id="KW-0472">Membrane</keyword>
<feature type="region of interest" description="Disordered" evidence="1">
    <location>
        <begin position="295"/>
        <end position="328"/>
    </location>
</feature>
<feature type="transmembrane region" description="Helical" evidence="2">
    <location>
        <begin position="78"/>
        <end position="97"/>
    </location>
</feature>
<reference evidence="3 4" key="1">
    <citation type="submission" date="2021-01" db="EMBL/GenBank/DDBJ databases">
        <title>Whole genome shotgun sequence of Plantactinospora endophytica NBRC 110450.</title>
        <authorList>
            <person name="Komaki H."/>
            <person name="Tamura T."/>
        </authorList>
    </citation>
    <scope>NUCLEOTIDE SEQUENCE [LARGE SCALE GENOMIC DNA]</scope>
    <source>
        <strain evidence="3 4">NBRC 110450</strain>
    </source>
</reference>
<gene>
    <name evidence="3" type="ORF">Pen02_17550</name>
</gene>
<evidence type="ECO:0000313" key="4">
    <source>
        <dbReference type="Proteomes" id="UP000646749"/>
    </source>
</evidence>